<keyword evidence="3" id="KW-1185">Reference proteome</keyword>
<feature type="signal peptide" evidence="1">
    <location>
        <begin position="1"/>
        <end position="26"/>
    </location>
</feature>
<name>A0AAV7ME33_PLEWA</name>
<reference evidence="2" key="1">
    <citation type="journal article" date="2022" name="bioRxiv">
        <title>Sequencing and chromosome-scale assembly of the giantPleurodeles waltlgenome.</title>
        <authorList>
            <person name="Brown T."/>
            <person name="Elewa A."/>
            <person name="Iarovenko S."/>
            <person name="Subramanian E."/>
            <person name="Araus A.J."/>
            <person name="Petzold A."/>
            <person name="Susuki M."/>
            <person name="Suzuki K.-i.T."/>
            <person name="Hayashi T."/>
            <person name="Toyoda A."/>
            <person name="Oliveira C."/>
            <person name="Osipova E."/>
            <person name="Leigh N.D."/>
            <person name="Simon A."/>
            <person name="Yun M.H."/>
        </authorList>
    </citation>
    <scope>NUCLEOTIDE SEQUENCE</scope>
    <source>
        <strain evidence="2">20211129_DDA</strain>
        <tissue evidence="2">Liver</tissue>
    </source>
</reference>
<comment type="caution">
    <text evidence="2">The sequence shown here is derived from an EMBL/GenBank/DDBJ whole genome shotgun (WGS) entry which is preliminary data.</text>
</comment>
<accession>A0AAV7ME33</accession>
<organism evidence="2 3">
    <name type="scientific">Pleurodeles waltl</name>
    <name type="common">Iberian ribbed newt</name>
    <dbReference type="NCBI Taxonomy" id="8319"/>
    <lineage>
        <taxon>Eukaryota</taxon>
        <taxon>Metazoa</taxon>
        <taxon>Chordata</taxon>
        <taxon>Craniata</taxon>
        <taxon>Vertebrata</taxon>
        <taxon>Euteleostomi</taxon>
        <taxon>Amphibia</taxon>
        <taxon>Batrachia</taxon>
        <taxon>Caudata</taxon>
        <taxon>Salamandroidea</taxon>
        <taxon>Salamandridae</taxon>
        <taxon>Pleurodelinae</taxon>
        <taxon>Pleurodeles</taxon>
    </lineage>
</organism>
<evidence type="ECO:0008006" key="4">
    <source>
        <dbReference type="Google" id="ProtNLM"/>
    </source>
</evidence>
<dbReference type="EMBL" id="JANPWB010000014">
    <property type="protein sequence ID" value="KAJ1100759.1"/>
    <property type="molecule type" value="Genomic_DNA"/>
</dbReference>
<evidence type="ECO:0000256" key="1">
    <source>
        <dbReference type="SAM" id="SignalP"/>
    </source>
</evidence>
<proteinExistence type="predicted"/>
<evidence type="ECO:0000313" key="2">
    <source>
        <dbReference type="EMBL" id="KAJ1100759.1"/>
    </source>
</evidence>
<keyword evidence="1" id="KW-0732">Signal</keyword>
<protein>
    <recommendedName>
        <fullName evidence="4">Secreted protein</fullName>
    </recommendedName>
</protein>
<sequence>MAAPPPTFGIDILWPCLALWVGASHGDLLARRLHPVSHGCNRDSRGWDPVTVRFGEDTSTADWGPLIHISA</sequence>
<dbReference type="AlphaFoldDB" id="A0AAV7ME33"/>
<evidence type="ECO:0000313" key="3">
    <source>
        <dbReference type="Proteomes" id="UP001066276"/>
    </source>
</evidence>
<dbReference type="Proteomes" id="UP001066276">
    <property type="component" value="Chromosome 10"/>
</dbReference>
<gene>
    <name evidence="2" type="ORF">NDU88_005837</name>
</gene>
<feature type="chain" id="PRO_5043339131" description="Secreted protein" evidence="1">
    <location>
        <begin position="27"/>
        <end position="71"/>
    </location>
</feature>